<proteinExistence type="predicted"/>
<sequence>MQPELTHARMQHEFRASLNTDGAPDGLIAPDPSEVAERFKVYRNNVLHSLTCALAARFPVVKQLVGADFFAPLARAYIAASPPQSPVLLRWGDSFAPFLDGFPPVAHLRFLGDVARLEFARGMACHAADADPISPDALSVANLEQLRLKLHPAVTLFKASTPAVQIWHRHQPGAEAASLTPGPDYAVIARRPDFTILVEQVAPGTFAVLSSLRGGATLGDAAAEADPTPALTLLLQHGLISDAQKGPPA</sequence>
<dbReference type="InterPro" id="IPR044922">
    <property type="entry name" value="DUF2063_N_sf"/>
</dbReference>
<dbReference type="RefSeq" id="WP_249058328.1">
    <property type="nucleotide sequence ID" value="NZ_JALZWP010000008.1"/>
</dbReference>
<dbReference type="GO" id="GO:0003677">
    <property type="term" value="F:DNA binding"/>
    <property type="evidence" value="ECO:0007669"/>
    <property type="project" value="UniProtKB-KW"/>
</dbReference>
<organism evidence="2 3">
    <name type="scientific">Roseinatronobacter domitianus</name>
    <dbReference type="NCBI Taxonomy" id="2940293"/>
    <lineage>
        <taxon>Bacteria</taxon>
        <taxon>Pseudomonadati</taxon>
        <taxon>Pseudomonadota</taxon>
        <taxon>Alphaproteobacteria</taxon>
        <taxon>Rhodobacterales</taxon>
        <taxon>Paracoccaceae</taxon>
        <taxon>Roseinatronobacter</taxon>
    </lineage>
</organism>
<dbReference type="Gene3D" id="1.10.150.690">
    <property type="entry name" value="DUF2063"/>
    <property type="match status" value="1"/>
</dbReference>
<gene>
    <name evidence="2" type="ORF">M3N55_09610</name>
</gene>
<keyword evidence="3" id="KW-1185">Reference proteome</keyword>
<keyword evidence="2" id="KW-0238">DNA-binding</keyword>
<evidence type="ECO:0000313" key="3">
    <source>
        <dbReference type="Proteomes" id="UP001202550"/>
    </source>
</evidence>
<protein>
    <submittedName>
        <fullName evidence="2">DNA-binding domain-containing protein</fullName>
    </submittedName>
</protein>
<accession>A0ABT0M292</accession>
<comment type="caution">
    <text evidence="2">The sequence shown here is derived from an EMBL/GenBank/DDBJ whole genome shotgun (WGS) entry which is preliminary data.</text>
</comment>
<feature type="domain" description="Putative DNA-binding" evidence="1">
    <location>
        <begin position="10"/>
        <end position="99"/>
    </location>
</feature>
<evidence type="ECO:0000259" key="1">
    <source>
        <dbReference type="Pfam" id="PF09836"/>
    </source>
</evidence>
<reference evidence="2 3" key="1">
    <citation type="submission" date="2022-05" db="EMBL/GenBank/DDBJ databases">
        <title>Seasonal and diel survey of microbial diversity of the Tyrrhenian coast.</title>
        <authorList>
            <person name="Gattoni G."/>
            <person name="Corral P."/>
        </authorList>
    </citation>
    <scope>NUCLEOTIDE SEQUENCE [LARGE SCALE GENOMIC DNA]</scope>
    <source>
        <strain evidence="2 3">V10</strain>
    </source>
</reference>
<dbReference type="Pfam" id="PF09836">
    <property type="entry name" value="DUF2063"/>
    <property type="match status" value="1"/>
</dbReference>
<dbReference type="Proteomes" id="UP001202550">
    <property type="component" value="Unassembled WGS sequence"/>
</dbReference>
<evidence type="ECO:0000313" key="2">
    <source>
        <dbReference type="EMBL" id="MCL1628986.1"/>
    </source>
</evidence>
<dbReference type="EMBL" id="JALZWP010000008">
    <property type="protein sequence ID" value="MCL1628986.1"/>
    <property type="molecule type" value="Genomic_DNA"/>
</dbReference>
<dbReference type="InterPro" id="IPR018640">
    <property type="entry name" value="DUF2063"/>
</dbReference>
<name>A0ABT0M292_9RHOB</name>